<protein>
    <recommendedName>
        <fullName evidence="1">YdhG-like domain-containing protein</fullName>
    </recommendedName>
</protein>
<keyword evidence="3" id="KW-1185">Reference proteome</keyword>
<evidence type="ECO:0000259" key="1">
    <source>
        <dbReference type="Pfam" id="PF08818"/>
    </source>
</evidence>
<evidence type="ECO:0000313" key="3">
    <source>
        <dbReference type="Proteomes" id="UP000283523"/>
    </source>
</evidence>
<dbReference type="EMBL" id="QXED01000001">
    <property type="protein sequence ID" value="RIV27016.1"/>
    <property type="molecule type" value="Genomic_DNA"/>
</dbReference>
<accession>A0A418MHW8</accession>
<dbReference type="Pfam" id="PF08818">
    <property type="entry name" value="DUF1801"/>
    <property type="match status" value="1"/>
</dbReference>
<dbReference type="SUPFAM" id="SSF159888">
    <property type="entry name" value="YdhG-like"/>
    <property type="match status" value="1"/>
</dbReference>
<reference evidence="2 3" key="1">
    <citation type="submission" date="2018-08" db="EMBL/GenBank/DDBJ databases">
        <title>Fibrisoma montanum sp. nov., isolated from Danxia mountain soil.</title>
        <authorList>
            <person name="Huang Y."/>
        </authorList>
    </citation>
    <scope>NUCLEOTIDE SEQUENCE [LARGE SCALE GENOMIC DNA]</scope>
    <source>
        <strain evidence="2 3">HYT19</strain>
    </source>
</reference>
<dbReference type="RefSeq" id="WP_119665869.1">
    <property type="nucleotide sequence ID" value="NZ_QXED01000001.1"/>
</dbReference>
<dbReference type="OrthoDB" id="115213at2"/>
<comment type="caution">
    <text evidence="2">The sequence shown here is derived from an EMBL/GenBank/DDBJ whole genome shotgun (WGS) entry which is preliminary data.</text>
</comment>
<dbReference type="InterPro" id="IPR014922">
    <property type="entry name" value="YdhG-like"/>
</dbReference>
<gene>
    <name evidence="2" type="ORF">DYU11_01475</name>
</gene>
<feature type="domain" description="YdhG-like" evidence="1">
    <location>
        <begin position="21"/>
        <end position="112"/>
    </location>
</feature>
<sequence length="127" mass="14299">MMTSKPNTIDEYIAAFPTDVQTVLQQVRATIRKAAPDAQETIKYAMPTYVLDGNLVYFAAFQYHIGFYATPTGNEAFTEDLSGYKTGKGSIQFPLSQPMPLDLITRIVRFRVAENQKRARLKTKTKA</sequence>
<proteinExistence type="predicted"/>
<evidence type="ECO:0000313" key="2">
    <source>
        <dbReference type="EMBL" id="RIV27016.1"/>
    </source>
</evidence>
<name>A0A418MHW8_9BACT</name>
<dbReference type="Gene3D" id="3.90.1150.200">
    <property type="match status" value="1"/>
</dbReference>
<dbReference type="Proteomes" id="UP000283523">
    <property type="component" value="Unassembled WGS sequence"/>
</dbReference>
<dbReference type="AlphaFoldDB" id="A0A418MHW8"/>
<organism evidence="2 3">
    <name type="scientific">Fibrisoma montanum</name>
    <dbReference type="NCBI Taxonomy" id="2305895"/>
    <lineage>
        <taxon>Bacteria</taxon>
        <taxon>Pseudomonadati</taxon>
        <taxon>Bacteroidota</taxon>
        <taxon>Cytophagia</taxon>
        <taxon>Cytophagales</taxon>
        <taxon>Spirosomataceae</taxon>
        <taxon>Fibrisoma</taxon>
    </lineage>
</organism>